<protein>
    <submittedName>
        <fullName evidence="2">Phosphate/sulfate permease</fullName>
    </submittedName>
</protein>
<keyword evidence="1" id="KW-0812">Transmembrane</keyword>
<evidence type="ECO:0000313" key="2">
    <source>
        <dbReference type="EMBL" id="MDR6845623.1"/>
    </source>
</evidence>
<reference evidence="2 3" key="1">
    <citation type="submission" date="2023-07" db="EMBL/GenBank/DDBJ databases">
        <title>Sorghum-associated microbial communities from plants grown in Nebraska, USA.</title>
        <authorList>
            <person name="Schachtman D."/>
        </authorList>
    </citation>
    <scope>NUCLEOTIDE SEQUENCE [LARGE SCALE GENOMIC DNA]</scope>
    <source>
        <strain evidence="2 3">BE124</strain>
    </source>
</reference>
<comment type="caution">
    <text evidence="2">The sequence shown here is derived from an EMBL/GenBank/DDBJ whole genome shotgun (WGS) entry which is preliminary data.</text>
</comment>
<dbReference type="EMBL" id="JAVDTX010000005">
    <property type="protein sequence ID" value="MDR6845623.1"/>
    <property type="molecule type" value="Genomic_DNA"/>
</dbReference>
<evidence type="ECO:0000256" key="1">
    <source>
        <dbReference type="SAM" id="Phobius"/>
    </source>
</evidence>
<sequence>MENLQLILTSTFVSGIVSVLVSYIISIKLKKLDFKNEYYKEILKKRLVAYQYIESQLAVLKTVVLDESDNKPYHMMFSYSDVEFFDFQKNMVMAISFSLWIDDETTENLEKLNELFYNLNIKTAGKSNAQLIDIGKKYYQLISDLRFQLENSTKRGLYNLHDIGKAFKTKKKNTTRNIRELK</sequence>
<evidence type="ECO:0000313" key="3">
    <source>
        <dbReference type="Proteomes" id="UP001261871"/>
    </source>
</evidence>
<accession>A0ABU1S3Q1</accession>
<keyword evidence="1" id="KW-1133">Transmembrane helix</keyword>
<name>A0ABU1S3Q1_9FLAO</name>
<dbReference type="Proteomes" id="UP001261871">
    <property type="component" value="Unassembled WGS sequence"/>
</dbReference>
<gene>
    <name evidence="2" type="ORF">J2W95_002333</name>
</gene>
<feature type="transmembrane region" description="Helical" evidence="1">
    <location>
        <begin position="6"/>
        <end position="25"/>
    </location>
</feature>
<keyword evidence="1" id="KW-0472">Membrane</keyword>
<keyword evidence="3" id="KW-1185">Reference proteome</keyword>
<proteinExistence type="predicted"/>
<dbReference type="RefSeq" id="WP_310007091.1">
    <property type="nucleotide sequence ID" value="NZ_JAVDTX010000005.1"/>
</dbReference>
<organism evidence="2 3">
    <name type="scientific">Flavobacterium granuli</name>
    <dbReference type="NCBI Taxonomy" id="280093"/>
    <lineage>
        <taxon>Bacteria</taxon>
        <taxon>Pseudomonadati</taxon>
        <taxon>Bacteroidota</taxon>
        <taxon>Flavobacteriia</taxon>
        <taxon>Flavobacteriales</taxon>
        <taxon>Flavobacteriaceae</taxon>
        <taxon>Flavobacterium</taxon>
    </lineage>
</organism>